<accession>A0A975DGL4</accession>
<dbReference type="InterPro" id="IPR011048">
    <property type="entry name" value="Haem_d1_sf"/>
</dbReference>
<dbReference type="Proteomes" id="UP000664904">
    <property type="component" value="Chromosome"/>
</dbReference>
<dbReference type="Pfam" id="PF10282">
    <property type="entry name" value="Lactonase"/>
    <property type="match status" value="1"/>
</dbReference>
<dbReference type="AlphaFoldDB" id="A0A975DGL4"/>
<gene>
    <name evidence="3" type="ORF">J5O05_16205</name>
</gene>
<evidence type="ECO:0000313" key="3">
    <source>
        <dbReference type="EMBL" id="QTH71310.1"/>
    </source>
</evidence>
<reference evidence="3" key="1">
    <citation type="submission" date="2021-03" db="EMBL/GenBank/DDBJ databases">
        <title>Complete Genome of Pseudoalteromonas xiamenensis STKMTI.2, a new potential marine bacterium producing anti-Vibrio compounds.</title>
        <authorList>
            <person name="Handayani D.P."/>
            <person name="Isnansetyo A."/>
            <person name="Istiqomah I."/>
            <person name="Jumina J."/>
        </authorList>
    </citation>
    <scope>NUCLEOTIDE SEQUENCE</scope>
    <source>
        <strain evidence="3">STKMTI.2</strain>
    </source>
</reference>
<dbReference type="KEGG" id="pxi:J5O05_16205"/>
<keyword evidence="2" id="KW-0119">Carbohydrate metabolism</keyword>
<dbReference type="EMBL" id="CP072133">
    <property type="protein sequence ID" value="QTH71310.1"/>
    <property type="molecule type" value="Genomic_DNA"/>
</dbReference>
<organism evidence="3 4">
    <name type="scientific">Pseudoalteromonas xiamenensis</name>
    <dbReference type="NCBI Taxonomy" id="882626"/>
    <lineage>
        <taxon>Bacteria</taxon>
        <taxon>Pseudomonadati</taxon>
        <taxon>Pseudomonadota</taxon>
        <taxon>Gammaproteobacteria</taxon>
        <taxon>Alteromonadales</taxon>
        <taxon>Pseudoalteromonadaceae</taxon>
        <taxon>Pseudoalteromonas</taxon>
    </lineage>
</organism>
<dbReference type="GO" id="GO:0017057">
    <property type="term" value="F:6-phosphogluconolactonase activity"/>
    <property type="evidence" value="ECO:0007669"/>
    <property type="project" value="TreeGrafter"/>
</dbReference>
<dbReference type="GO" id="GO:0006006">
    <property type="term" value="P:glucose metabolic process"/>
    <property type="evidence" value="ECO:0007669"/>
    <property type="project" value="UniProtKB-KW"/>
</dbReference>
<protein>
    <submittedName>
        <fullName evidence="3">Beta-propeller fold lactonase family protein</fullName>
    </submittedName>
</protein>
<dbReference type="Gene3D" id="2.130.10.10">
    <property type="entry name" value="YVTN repeat-like/Quinoprotein amine dehydrogenase"/>
    <property type="match status" value="2"/>
</dbReference>
<proteinExistence type="inferred from homology"/>
<evidence type="ECO:0000313" key="4">
    <source>
        <dbReference type="Proteomes" id="UP000664904"/>
    </source>
</evidence>
<dbReference type="PANTHER" id="PTHR30344">
    <property type="entry name" value="6-PHOSPHOGLUCONOLACTONASE-RELATED"/>
    <property type="match status" value="1"/>
</dbReference>
<dbReference type="InterPro" id="IPR015943">
    <property type="entry name" value="WD40/YVTN_repeat-like_dom_sf"/>
</dbReference>
<dbReference type="RefSeq" id="WP_208842951.1">
    <property type="nucleotide sequence ID" value="NZ_CP072133.1"/>
</dbReference>
<dbReference type="InterPro" id="IPR050282">
    <property type="entry name" value="Cycloisomerase_2"/>
</dbReference>
<evidence type="ECO:0000256" key="2">
    <source>
        <dbReference type="ARBA" id="ARBA00022526"/>
    </source>
</evidence>
<name>A0A975DGL4_9GAMM</name>
<evidence type="ECO:0000256" key="1">
    <source>
        <dbReference type="ARBA" id="ARBA00005564"/>
    </source>
</evidence>
<dbReference type="InterPro" id="IPR019405">
    <property type="entry name" value="Lactonase_7-beta_prop"/>
</dbReference>
<dbReference type="PANTHER" id="PTHR30344:SF1">
    <property type="entry name" value="6-PHOSPHOGLUCONOLACTONASE"/>
    <property type="match status" value="1"/>
</dbReference>
<keyword evidence="2" id="KW-0313">Glucose metabolism</keyword>
<keyword evidence="4" id="KW-1185">Reference proteome</keyword>
<sequence length="389" mass="40911">MGLTWLCNANEATNPLALKQYLQDDVKGVDGLGNPRNIAVSGDGSRVFVASGDDNALATFAIDATGTLSFQGIAKNSQPNTFGLEGATGVVALGERSAVVSGFYDGAVSIFTANSDGLLSLQTLSDKLGYEQVFHGNESVGALDKLGLLGAWDVVKTKDSTQLFVASYMSNAVVIFNISVTNTLTLSHIIKSTKDGAPSLGNPIGLALADNDHELYVSGFEGNQVTVFHRDDHGALALKQVIKNGENGVKELLQPQKIIASEDGRFLYIASAKSGVINVFERSPDDLFVPFDIIDSKDIGGSGLEGASSLALSGNGKRLFAAGEGGEGLLEFNIDKKGHLSLQRKLVHTAKVKLSGISSITLDEHKQLLFVALGKNNALVVFDVGQTAL</sequence>
<dbReference type="SUPFAM" id="SSF51004">
    <property type="entry name" value="C-terminal (heme d1) domain of cytochrome cd1-nitrite reductase"/>
    <property type="match status" value="1"/>
</dbReference>
<comment type="similarity">
    <text evidence="1">Belongs to the cycloisomerase 2 family.</text>
</comment>